<organism evidence="4 5">
    <name type="scientific">Neoroseomonas soli</name>
    <dbReference type="NCBI Taxonomy" id="1081025"/>
    <lineage>
        <taxon>Bacteria</taxon>
        <taxon>Pseudomonadati</taxon>
        <taxon>Pseudomonadota</taxon>
        <taxon>Alphaproteobacteria</taxon>
        <taxon>Acetobacterales</taxon>
        <taxon>Acetobacteraceae</taxon>
        <taxon>Neoroseomonas</taxon>
    </lineage>
</organism>
<feature type="transmembrane region" description="Helical" evidence="2">
    <location>
        <begin position="20"/>
        <end position="41"/>
    </location>
</feature>
<proteinExistence type="predicted"/>
<feature type="domain" description="Mce/MlaD" evidence="3">
    <location>
        <begin position="58"/>
        <end position="128"/>
    </location>
</feature>
<feature type="region of interest" description="Disordered" evidence="1">
    <location>
        <begin position="315"/>
        <end position="336"/>
    </location>
</feature>
<dbReference type="PANTHER" id="PTHR33371:SF4">
    <property type="entry name" value="INTERMEMBRANE PHOSPHOLIPID TRANSPORT SYSTEM BINDING PROTEIN MLAD"/>
    <property type="match status" value="1"/>
</dbReference>
<reference evidence="4" key="1">
    <citation type="submission" date="2020-01" db="EMBL/GenBank/DDBJ databases">
        <authorList>
            <person name="Rat A."/>
        </authorList>
    </citation>
    <scope>NUCLEOTIDE SEQUENCE</scope>
    <source>
        <strain evidence="4">LMG 31231</strain>
    </source>
</reference>
<evidence type="ECO:0000313" key="4">
    <source>
        <dbReference type="EMBL" id="MBR0670568.1"/>
    </source>
</evidence>
<comment type="caution">
    <text evidence="4">The sequence shown here is derived from an EMBL/GenBank/DDBJ whole genome shotgun (WGS) entry which is preliminary data.</text>
</comment>
<evidence type="ECO:0000259" key="3">
    <source>
        <dbReference type="Pfam" id="PF02470"/>
    </source>
</evidence>
<dbReference type="SUPFAM" id="SSF58104">
    <property type="entry name" value="Methyl-accepting chemotaxis protein (MCP) signaling domain"/>
    <property type="match status" value="1"/>
</dbReference>
<keyword evidence="2" id="KW-1133">Transmembrane helix</keyword>
<dbReference type="RefSeq" id="WP_211860941.1">
    <property type="nucleotide sequence ID" value="NZ_JAAEDM010000008.1"/>
</dbReference>
<gene>
    <name evidence="4" type="ORF">GXW76_05245</name>
</gene>
<dbReference type="Proteomes" id="UP001138751">
    <property type="component" value="Unassembled WGS sequence"/>
</dbReference>
<dbReference type="EMBL" id="JAAEDM010000008">
    <property type="protein sequence ID" value="MBR0670568.1"/>
    <property type="molecule type" value="Genomic_DNA"/>
</dbReference>
<name>A0A9X9WTT9_9PROT</name>
<dbReference type="AlphaFoldDB" id="A0A9X9WTT9"/>
<evidence type="ECO:0000256" key="2">
    <source>
        <dbReference type="SAM" id="Phobius"/>
    </source>
</evidence>
<sequence>MTAPRPSSRRFGLRNADEWVGLLVLLAVAAFVAGVLHVGVLRDWMRTTATLRVLLPAQGVSGLSVGSEMEVLGTRAGTVRRITFEPNQRIMAEVDVEEQARPFIRRDSAAVIRRRFGVAGAAYLDVLQGTGPPLDWSFALIEATSERAPTETVGAMLDEVQRRVFPLLDDLQRAAHSVAELFDRVERGEGSIGRLVTSDALARTVEGAATDVATIIQAMARLVERLDGVAEQASRLVGEAGSGSSGIPALIRRVDQTVASLQQATRDIARATPRLPQTLRNVEEGAANLPALLTQTQQTTRELELLLTQLRGLWLLGGGGPPPPEPRRPPSERLRP</sequence>
<dbReference type="InterPro" id="IPR003399">
    <property type="entry name" value="Mce/MlaD"/>
</dbReference>
<dbReference type="InterPro" id="IPR052336">
    <property type="entry name" value="MlaD_Phospholipid_Transporter"/>
</dbReference>
<keyword evidence="5" id="KW-1185">Reference proteome</keyword>
<evidence type="ECO:0000256" key="1">
    <source>
        <dbReference type="SAM" id="MobiDB-lite"/>
    </source>
</evidence>
<keyword evidence="2" id="KW-0812">Transmembrane</keyword>
<dbReference type="PANTHER" id="PTHR33371">
    <property type="entry name" value="INTERMEMBRANE PHOSPHOLIPID TRANSPORT SYSTEM BINDING PROTEIN MLAD-RELATED"/>
    <property type="match status" value="1"/>
</dbReference>
<keyword evidence="2" id="KW-0472">Membrane</keyword>
<protein>
    <submittedName>
        <fullName evidence="4">MCE family protein</fullName>
    </submittedName>
</protein>
<feature type="compositionally biased region" description="Basic and acidic residues" evidence="1">
    <location>
        <begin position="325"/>
        <end position="336"/>
    </location>
</feature>
<reference evidence="4" key="2">
    <citation type="journal article" date="2021" name="Syst. Appl. Microbiol.">
        <title>Roseomonas hellenica sp. nov., isolated from roots of wild-growing Alkanna tinctoria.</title>
        <authorList>
            <person name="Rat A."/>
            <person name="Naranjo H.D."/>
            <person name="Lebbe L."/>
            <person name="Cnockaert M."/>
            <person name="Krigas N."/>
            <person name="Grigoriadou K."/>
            <person name="Maloupa E."/>
            <person name="Willems A."/>
        </authorList>
    </citation>
    <scope>NUCLEOTIDE SEQUENCE</scope>
    <source>
        <strain evidence="4">LMG 31231</strain>
    </source>
</reference>
<accession>A0A9X9WTT9</accession>
<evidence type="ECO:0000313" key="5">
    <source>
        <dbReference type="Proteomes" id="UP001138751"/>
    </source>
</evidence>
<dbReference type="Pfam" id="PF02470">
    <property type="entry name" value="MlaD"/>
    <property type="match status" value="1"/>
</dbReference>